<keyword evidence="2" id="KW-1133">Transmembrane helix</keyword>
<dbReference type="Proteomes" id="UP000515908">
    <property type="component" value="Chromosome 07"/>
</dbReference>
<evidence type="ECO:0000313" key="4">
    <source>
        <dbReference type="Proteomes" id="UP000515908"/>
    </source>
</evidence>
<feature type="transmembrane region" description="Helical" evidence="2">
    <location>
        <begin position="284"/>
        <end position="307"/>
    </location>
</feature>
<name>A0A7G2CDB2_9TRYP</name>
<evidence type="ECO:0000256" key="2">
    <source>
        <dbReference type="SAM" id="Phobius"/>
    </source>
</evidence>
<sequence length="354" mass="37780">MTPGEIGQDVPVVNRHRLIVDADGVVAVEPIPRAAKLTEKEDTLPDEKGARPSAADVTQNVIPNGKNRFIGQHFHFGGGTFTAEGVTRRRELLGAGRGNGGRRVRIGQALLITKEETLRLPFTLRLHEVEVVVVAPIEVAVAVQSGLLVGPALLHGKDAAEEGGRVGPLRGDQLHFSSGDTPQKRMGPLEENRLDLTLQRLQPARGARVALLAEIAVHRALEELRKGLHLIVFNHHETFILVHRHRLATDLVLLPQHHVAHLLHGLFYFQGCHIVRVELSLVDAVILIVAAGAATAAAVLALVLGGLSGDCTALLRITGAGAGQGVGAVAVVDDHLAVPLSVGPQWGWDGRTMP</sequence>
<dbReference type="VEuPathDB" id="TriTrypDB:ADEAN_000431200"/>
<dbReference type="EMBL" id="LR877151">
    <property type="protein sequence ID" value="CAD2216834.1"/>
    <property type="molecule type" value="Genomic_DNA"/>
</dbReference>
<accession>A0A7G2CDB2</accession>
<keyword evidence="4" id="KW-1185">Reference proteome</keyword>
<evidence type="ECO:0000256" key="1">
    <source>
        <dbReference type="SAM" id="MobiDB-lite"/>
    </source>
</evidence>
<keyword evidence="2" id="KW-0812">Transmembrane</keyword>
<evidence type="ECO:0000313" key="3">
    <source>
        <dbReference type="EMBL" id="CAD2216834.1"/>
    </source>
</evidence>
<keyword evidence="2" id="KW-0472">Membrane</keyword>
<feature type="region of interest" description="Disordered" evidence="1">
    <location>
        <begin position="164"/>
        <end position="188"/>
    </location>
</feature>
<reference evidence="3 4" key="1">
    <citation type="submission" date="2020-08" db="EMBL/GenBank/DDBJ databases">
        <authorList>
            <person name="Newling K."/>
            <person name="Davey J."/>
            <person name="Forrester S."/>
        </authorList>
    </citation>
    <scope>NUCLEOTIDE SEQUENCE [LARGE SCALE GENOMIC DNA]</scope>
    <source>
        <strain evidence="4">Crithidia deanei Carvalho (ATCC PRA-265)</strain>
    </source>
</reference>
<gene>
    <name evidence="3" type="ORF">ADEAN_000431200</name>
</gene>
<protein>
    <submittedName>
        <fullName evidence="3">Uncharacterized protein</fullName>
    </submittedName>
</protein>
<proteinExistence type="predicted"/>
<organism evidence="3 4">
    <name type="scientific">Angomonas deanei</name>
    <dbReference type="NCBI Taxonomy" id="59799"/>
    <lineage>
        <taxon>Eukaryota</taxon>
        <taxon>Discoba</taxon>
        <taxon>Euglenozoa</taxon>
        <taxon>Kinetoplastea</taxon>
        <taxon>Metakinetoplastina</taxon>
        <taxon>Trypanosomatida</taxon>
        <taxon>Trypanosomatidae</taxon>
        <taxon>Strigomonadinae</taxon>
        <taxon>Angomonas</taxon>
    </lineage>
</organism>
<dbReference type="AlphaFoldDB" id="A0A7G2CDB2"/>